<name>A0A2I1C3Z4_ASPN1</name>
<accession>A0A2I1C3Z4</accession>
<gene>
    <name evidence="2" type="ORF">P174DRAFT_512965</name>
</gene>
<keyword evidence="3" id="KW-1185">Reference proteome</keyword>
<dbReference type="OMA" id="AVEQYCY"/>
<evidence type="ECO:0000313" key="3">
    <source>
        <dbReference type="Proteomes" id="UP000234474"/>
    </source>
</evidence>
<dbReference type="AlphaFoldDB" id="A0A2I1C3Z4"/>
<protein>
    <submittedName>
        <fullName evidence="2">Uncharacterized protein</fullName>
    </submittedName>
</protein>
<feature type="region of interest" description="Disordered" evidence="1">
    <location>
        <begin position="233"/>
        <end position="263"/>
    </location>
</feature>
<sequence>MLESSPAALAKRLGRLRAWLLDGAAMSRVSSLCNITNPEQQLKQSSLIASKILINTMHFSKIAISLGLLATAATAAPRSFEERSPIVVRDIVDLGVTPLGAGDLEKRDIIDLGVTNDGFDDLEKRGKSNYISSCGKNWMPIEDDKSKSHSGYRSAVEQYCYHVTHSQDGLPTVIGAGQKHAAIVKNGYYLKGDVPAAVDFEIHNKMKDGDHTPNQADCETYLMKMADSSSKCYGSKNKDTKGGTWQIGDNDVSYHALPNPNST</sequence>
<dbReference type="Proteomes" id="UP000234474">
    <property type="component" value="Unassembled WGS sequence"/>
</dbReference>
<reference evidence="3" key="1">
    <citation type="journal article" date="2018" name="Proc. Natl. Acad. Sci. U.S.A.">
        <title>Linking secondary metabolites to gene clusters through genome sequencing of six diverse Aspergillus species.</title>
        <authorList>
            <person name="Kaerboelling I."/>
            <person name="Vesth T.C."/>
            <person name="Frisvad J.C."/>
            <person name="Nybo J.L."/>
            <person name="Theobald S."/>
            <person name="Kuo A."/>
            <person name="Bowyer P."/>
            <person name="Matsuda Y."/>
            <person name="Mondo S."/>
            <person name="Lyhne E.K."/>
            <person name="Kogle M.E."/>
            <person name="Clum A."/>
            <person name="Lipzen A."/>
            <person name="Salamov A."/>
            <person name="Ngan C.Y."/>
            <person name="Daum C."/>
            <person name="Chiniquy J."/>
            <person name="Barry K."/>
            <person name="LaButti K."/>
            <person name="Haridas S."/>
            <person name="Simmons B.A."/>
            <person name="Magnuson J.K."/>
            <person name="Mortensen U.H."/>
            <person name="Larsen T.O."/>
            <person name="Grigoriev I.V."/>
            <person name="Baker S.E."/>
            <person name="Andersen M.R."/>
        </authorList>
    </citation>
    <scope>NUCLEOTIDE SEQUENCE [LARGE SCALE GENOMIC DNA]</scope>
    <source>
        <strain evidence="3">IBT 16806</strain>
    </source>
</reference>
<dbReference type="GeneID" id="36539269"/>
<comment type="caution">
    <text evidence="2">The sequence shown here is derived from an EMBL/GenBank/DDBJ whole genome shotgun (WGS) entry which is preliminary data.</text>
</comment>
<evidence type="ECO:0000313" key="2">
    <source>
        <dbReference type="EMBL" id="PKX92352.1"/>
    </source>
</evidence>
<dbReference type="VEuPathDB" id="FungiDB:P174DRAFT_512965"/>
<evidence type="ECO:0000256" key="1">
    <source>
        <dbReference type="SAM" id="MobiDB-lite"/>
    </source>
</evidence>
<dbReference type="RefSeq" id="XP_024680947.1">
    <property type="nucleotide sequence ID" value="XM_024831933.1"/>
</dbReference>
<dbReference type="OrthoDB" id="4153866at2759"/>
<organism evidence="2 3">
    <name type="scientific">Aspergillus novofumigatus (strain IBT 16806)</name>
    <dbReference type="NCBI Taxonomy" id="1392255"/>
    <lineage>
        <taxon>Eukaryota</taxon>
        <taxon>Fungi</taxon>
        <taxon>Dikarya</taxon>
        <taxon>Ascomycota</taxon>
        <taxon>Pezizomycotina</taxon>
        <taxon>Eurotiomycetes</taxon>
        <taxon>Eurotiomycetidae</taxon>
        <taxon>Eurotiales</taxon>
        <taxon>Aspergillaceae</taxon>
        <taxon>Aspergillus</taxon>
        <taxon>Aspergillus subgen. Fumigati</taxon>
    </lineage>
</organism>
<dbReference type="EMBL" id="MSZS01000005">
    <property type="protein sequence ID" value="PKX92352.1"/>
    <property type="molecule type" value="Genomic_DNA"/>
</dbReference>
<proteinExistence type="predicted"/>
<dbReference type="STRING" id="1392255.A0A2I1C3Z4"/>